<proteinExistence type="inferred from homology"/>
<gene>
    <name evidence="4" type="ORF">BP01DRAFT_343615</name>
</gene>
<name>A0A319AA86_9EURO</name>
<evidence type="ECO:0000313" key="4">
    <source>
        <dbReference type="EMBL" id="PYH43892.1"/>
    </source>
</evidence>
<dbReference type="Proteomes" id="UP000248349">
    <property type="component" value="Unassembled WGS sequence"/>
</dbReference>
<dbReference type="InterPro" id="IPR050425">
    <property type="entry name" value="NAD(P)_dehydrat-like"/>
</dbReference>
<dbReference type="SUPFAM" id="SSF51735">
    <property type="entry name" value="NAD(P)-binding Rossmann-fold domains"/>
    <property type="match status" value="1"/>
</dbReference>
<dbReference type="Pfam" id="PF01370">
    <property type="entry name" value="Epimerase"/>
    <property type="match status" value="1"/>
</dbReference>
<sequence>MSTPRDQEILITGASGFVATHIVKSFLEHGYRVRGTVRSEQSAANVRDIFSQYSDRLSFAIVKDIAQPGAFEEAVKGIDGIIHTASPFQFVVEDQEKDLLQPAIRGTLEILRAAQARSRITRVVITSSFAAMANLHQGLWPEHTYTEADWNPETYENARAADGVSAYCASKAFAEKAAWDFMEKEKPHFSLATICPPMIYGPVEQCVQDMSKLNTSAADIYQLMNGSMTEVPVMGFPAWADVRDVADAHLRAFQINEAMNERFFITSGNYNYQQVCEILRANFPQIKDKVPHSQIGQIQPAVYKVSNQKAQAVLGMRFRSLESSIKDTAESLLKLEKKVEK</sequence>
<dbReference type="PANTHER" id="PTHR10366:SF564">
    <property type="entry name" value="STEROL-4-ALPHA-CARBOXYLATE 3-DEHYDROGENASE, DECARBOXYLATING"/>
    <property type="match status" value="1"/>
</dbReference>
<dbReference type="PANTHER" id="PTHR10366">
    <property type="entry name" value="NAD DEPENDENT EPIMERASE/DEHYDRATASE"/>
    <property type="match status" value="1"/>
</dbReference>
<keyword evidence="5" id="KW-1185">Reference proteome</keyword>
<reference evidence="4 5" key="1">
    <citation type="submission" date="2016-12" db="EMBL/GenBank/DDBJ databases">
        <title>The genomes of Aspergillus section Nigri reveals drivers in fungal speciation.</title>
        <authorList>
            <consortium name="DOE Joint Genome Institute"/>
            <person name="Vesth T.C."/>
            <person name="Nybo J."/>
            <person name="Theobald S."/>
            <person name="Brandl J."/>
            <person name="Frisvad J.C."/>
            <person name="Nielsen K.F."/>
            <person name="Lyhne E.K."/>
            <person name="Kogle M.E."/>
            <person name="Kuo A."/>
            <person name="Riley R."/>
            <person name="Clum A."/>
            <person name="Nolan M."/>
            <person name="Lipzen A."/>
            <person name="Salamov A."/>
            <person name="Henrissat B."/>
            <person name="Wiebenga A."/>
            <person name="De Vries R.P."/>
            <person name="Grigoriev I.V."/>
            <person name="Mortensen U.H."/>
            <person name="Andersen M.R."/>
            <person name="Baker S.E."/>
        </authorList>
    </citation>
    <scope>NUCLEOTIDE SEQUENCE [LARGE SCALE GENOMIC DNA]</scope>
    <source>
        <strain evidence="4 5">JOP 1030-1</strain>
    </source>
</reference>
<comment type="similarity">
    <text evidence="2">Belongs to the NAD(P)-dependent epimerase/dehydratase family. Dihydroflavonol-4-reductase subfamily.</text>
</comment>
<dbReference type="GeneID" id="37074755"/>
<evidence type="ECO:0000256" key="1">
    <source>
        <dbReference type="ARBA" id="ARBA00023002"/>
    </source>
</evidence>
<dbReference type="EMBL" id="KZ821240">
    <property type="protein sequence ID" value="PYH43892.1"/>
    <property type="molecule type" value="Genomic_DNA"/>
</dbReference>
<dbReference type="OrthoDB" id="2735536at2759"/>
<dbReference type="InterPro" id="IPR036291">
    <property type="entry name" value="NAD(P)-bd_dom_sf"/>
</dbReference>
<dbReference type="InterPro" id="IPR001509">
    <property type="entry name" value="Epimerase_deHydtase"/>
</dbReference>
<dbReference type="FunFam" id="3.40.50.720:FF:000191">
    <property type="entry name" value="Methylglyoxal reductase (NADPH-dependent)"/>
    <property type="match status" value="1"/>
</dbReference>
<accession>A0A319AA86</accession>
<dbReference type="GO" id="GO:0016616">
    <property type="term" value="F:oxidoreductase activity, acting on the CH-OH group of donors, NAD or NADP as acceptor"/>
    <property type="evidence" value="ECO:0007669"/>
    <property type="project" value="TreeGrafter"/>
</dbReference>
<dbReference type="Gene3D" id="3.40.50.720">
    <property type="entry name" value="NAD(P)-binding Rossmann-like Domain"/>
    <property type="match status" value="1"/>
</dbReference>
<organism evidence="4 5">
    <name type="scientific">Aspergillus saccharolyticus JOP 1030-1</name>
    <dbReference type="NCBI Taxonomy" id="1450539"/>
    <lineage>
        <taxon>Eukaryota</taxon>
        <taxon>Fungi</taxon>
        <taxon>Dikarya</taxon>
        <taxon>Ascomycota</taxon>
        <taxon>Pezizomycotina</taxon>
        <taxon>Eurotiomycetes</taxon>
        <taxon>Eurotiomycetidae</taxon>
        <taxon>Eurotiales</taxon>
        <taxon>Aspergillaceae</taxon>
        <taxon>Aspergillus</taxon>
        <taxon>Aspergillus subgen. Circumdati</taxon>
    </lineage>
</organism>
<evidence type="ECO:0000313" key="5">
    <source>
        <dbReference type="Proteomes" id="UP000248349"/>
    </source>
</evidence>
<keyword evidence="1" id="KW-0560">Oxidoreductase</keyword>
<evidence type="ECO:0000259" key="3">
    <source>
        <dbReference type="Pfam" id="PF01370"/>
    </source>
</evidence>
<dbReference type="STRING" id="1450539.A0A319AA86"/>
<evidence type="ECO:0000256" key="2">
    <source>
        <dbReference type="ARBA" id="ARBA00023445"/>
    </source>
</evidence>
<protein>
    <submittedName>
        <fullName evidence="4">NAD(P)-binding protein</fullName>
    </submittedName>
</protein>
<dbReference type="AlphaFoldDB" id="A0A319AA86"/>
<dbReference type="CDD" id="cd05227">
    <property type="entry name" value="AR_SDR_e"/>
    <property type="match status" value="1"/>
</dbReference>
<feature type="domain" description="NAD-dependent epimerase/dehydratase" evidence="3">
    <location>
        <begin position="9"/>
        <end position="258"/>
    </location>
</feature>
<dbReference type="RefSeq" id="XP_025429874.1">
    <property type="nucleotide sequence ID" value="XM_025573527.1"/>
</dbReference>